<protein>
    <submittedName>
        <fullName evidence="2">Uncharacterized protein</fullName>
    </submittedName>
</protein>
<name>A0A6J4QVJ2_9ACTN</name>
<dbReference type="AlphaFoldDB" id="A0A6J4QVJ2"/>
<sequence>MDHGGGVAIFLAPAGAFLMENLRLSEKPPAGNPPEEIPDEVTAGASTSLYRESCRSPMVGPGR</sequence>
<evidence type="ECO:0000256" key="1">
    <source>
        <dbReference type="SAM" id="MobiDB-lite"/>
    </source>
</evidence>
<gene>
    <name evidence="2" type="ORF">AVDCRST_MAG14-1653</name>
</gene>
<reference evidence="2" key="1">
    <citation type="submission" date="2020-02" db="EMBL/GenBank/DDBJ databases">
        <authorList>
            <person name="Meier V. D."/>
        </authorList>
    </citation>
    <scope>NUCLEOTIDE SEQUENCE</scope>
    <source>
        <strain evidence="2">AVDCRST_MAG14</strain>
    </source>
</reference>
<evidence type="ECO:0000313" key="2">
    <source>
        <dbReference type="EMBL" id="CAA9456227.1"/>
    </source>
</evidence>
<dbReference type="EMBL" id="CADCVG010000069">
    <property type="protein sequence ID" value="CAA9456227.1"/>
    <property type="molecule type" value="Genomic_DNA"/>
</dbReference>
<proteinExistence type="predicted"/>
<feature type="region of interest" description="Disordered" evidence="1">
    <location>
        <begin position="25"/>
        <end position="63"/>
    </location>
</feature>
<accession>A0A6J4QVJ2</accession>
<organism evidence="2">
    <name type="scientific">uncultured Rubrobacteraceae bacterium</name>
    <dbReference type="NCBI Taxonomy" id="349277"/>
    <lineage>
        <taxon>Bacteria</taxon>
        <taxon>Bacillati</taxon>
        <taxon>Actinomycetota</taxon>
        <taxon>Rubrobacteria</taxon>
        <taxon>Rubrobacterales</taxon>
        <taxon>Rubrobacteraceae</taxon>
        <taxon>environmental samples</taxon>
    </lineage>
</organism>